<organism evidence="1 2">
    <name type="scientific">Crepidotus variabilis</name>
    <dbReference type="NCBI Taxonomy" id="179855"/>
    <lineage>
        <taxon>Eukaryota</taxon>
        <taxon>Fungi</taxon>
        <taxon>Dikarya</taxon>
        <taxon>Basidiomycota</taxon>
        <taxon>Agaricomycotina</taxon>
        <taxon>Agaricomycetes</taxon>
        <taxon>Agaricomycetidae</taxon>
        <taxon>Agaricales</taxon>
        <taxon>Agaricineae</taxon>
        <taxon>Crepidotaceae</taxon>
        <taxon>Crepidotus</taxon>
    </lineage>
</organism>
<proteinExistence type="predicted"/>
<accession>A0A9P6JK38</accession>
<sequence length="516" mass="58055">MVDLPPELWQKITSFLEEKYMKPLLGACHLLRDLALDSIYEQASVDIGILGQREYLDRIGRLGHPDYTTRVRKLCISTPARIRVAAGWMLPRRPKVNARTPLNVVSRLRNLLRGRKLSKAEISQKLLLSFVNLRAVQLHCPDRIGQQEFEAQMPLLLSTLQAYSSALTSIELAISPLLFLSTLLSTLPTFPTLERLCLKLEIYSTPNDDPVKLDLVLKDAVAPFIKIHRQTLSAIQVLADSYLLGCDLSNLFDNLDFIPHLKTLEIPFELTRAALFQSLHGLLQRHSKSLEDLVLYTPFKTDNSSQYTESCFAMMLTPLPRLKNLIIYAVPANILHQGCVVSESSGGDSDFAISMIFMESDNWNVFAGMDWSCLISMCLKLAIVTPAMFDAFSNDFPSLRSLSLGVSAFQNTFESKNSIKEFCAEMSNRTYPEASLTSLYMSQHHYMPGVIHLPCISCFGAVVEAFPSLLFMNWLPRATFLHDLALSQHQATQETDFDLDTDGHSICTPYLLLPQL</sequence>
<dbReference type="AlphaFoldDB" id="A0A9P6JK38"/>
<protein>
    <recommendedName>
        <fullName evidence="3">F-box domain-containing protein</fullName>
    </recommendedName>
</protein>
<dbReference type="OrthoDB" id="3039255at2759"/>
<evidence type="ECO:0000313" key="2">
    <source>
        <dbReference type="Proteomes" id="UP000807306"/>
    </source>
</evidence>
<dbReference type="Proteomes" id="UP000807306">
    <property type="component" value="Unassembled WGS sequence"/>
</dbReference>
<dbReference type="EMBL" id="MU157909">
    <property type="protein sequence ID" value="KAF9523846.1"/>
    <property type="molecule type" value="Genomic_DNA"/>
</dbReference>
<gene>
    <name evidence="1" type="ORF">CPB83DRAFT_862192</name>
</gene>
<keyword evidence="2" id="KW-1185">Reference proteome</keyword>
<evidence type="ECO:0000313" key="1">
    <source>
        <dbReference type="EMBL" id="KAF9523846.1"/>
    </source>
</evidence>
<reference evidence="1" key="1">
    <citation type="submission" date="2020-11" db="EMBL/GenBank/DDBJ databases">
        <authorList>
            <consortium name="DOE Joint Genome Institute"/>
            <person name="Ahrendt S."/>
            <person name="Riley R."/>
            <person name="Andreopoulos W."/>
            <person name="Labutti K."/>
            <person name="Pangilinan J."/>
            <person name="Ruiz-Duenas F.J."/>
            <person name="Barrasa J.M."/>
            <person name="Sanchez-Garcia M."/>
            <person name="Camarero S."/>
            <person name="Miyauchi S."/>
            <person name="Serrano A."/>
            <person name="Linde D."/>
            <person name="Babiker R."/>
            <person name="Drula E."/>
            <person name="Ayuso-Fernandez I."/>
            <person name="Pacheco R."/>
            <person name="Padilla G."/>
            <person name="Ferreira P."/>
            <person name="Barriuso J."/>
            <person name="Kellner H."/>
            <person name="Castanera R."/>
            <person name="Alfaro M."/>
            <person name="Ramirez L."/>
            <person name="Pisabarro A.G."/>
            <person name="Kuo A."/>
            <person name="Tritt A."/>
            <person name="Lipzen A."/>
            <person name="He G."/>
            <person name="Yan M."/>
            <person name="Ng V."/>
            <person name="Cullen D."/>
            <person name="Martin F."/>
            <person name="Rosso M.-N."/>
            <person name="Henrissat B."/>
            <person name="Hibbett D."/>
            <person name="Martinez A.T."/>
            <person name="Grigoriev I.V."/>
        </authorList>
    </citation>
    <scope>NUCLEOTIDE SEQUENCE</scope>
    <source>
        <strain evidence="1">CBS 506.95</strain>
    </source>
</reference>
<comment type="caution">
    <text evidence="1">The sequence shown here is derived from an EMBL/GenBank/DDBJ whole genome shotgun (WGS) entry which is preliminary data.</text>
</comment>
<name>A0A9P6JK38_9AGAR</name>
<evidence type="ECO:0008006" key="3">
    <source>
        <dbReference type="Google" id="ProtNLM"/>
    </source>
</evidence>